<dbReference type="Pfam" id="PF00497">
    <property type="entry name" value="SBP_bac_3"/>
    <property type="match status" value="2"/>
</dbReference>
<comment type="caution">
    <text evidence="8">The sequence shown here is derived from an EMBL/GenBank/DDBJ whole genome shotgun (WGS) entry which is preliminary data.</text>
</comment>
<dbReference type="EMBL" id="JBHSVR010000001">
    <property type="protein sequence ID" value="MFC6634665.1"/>
    <property type="molecule type" value="Genomic_DNA"/>
</dbReference>
<keyword evidence="4" id="KW-0998">Cell outer membrane</keyword>
<feature type="domain" description="Solute-binding protein family 3/N-terminal" evidence="7">
    <location>
        <begin position="316"/>
        <end position="540"/>
    </location>
</feature>
<dbReference type="InterPro" id="IPR008258">
    <property type="entry name" value="Transglycosylase_SLT_dom_1"/>
</dbReference>
<gene>
    <name evidence="8" type="ORF">ACFQBM_15360</name>
</gene>
<comment type="similarity">
    <text evidence="2">Belongs to the bacterial solute-binding protein 3 family.</text>
</comment>
<dbReference type="PANTHER" id="PTHR35936:SF32">
    <property type="entry name" value="MEMBRANE-BOUND LYTIC MUREIN TRANSGLYCOSYLASE F"/>
    <property type="match status" value="1"/>
</dbReference>
<name>A0ABW1YRH2_9GAMM</name>
<sequence length="752" mass="85542">MHTALRCLLPGLLLVLFCAVTGCDRSVPEPEAPKEDALESADQSTGQSAETADDQGSVAWVPEIMGEYPIGEYDNYTETGDLEAISKRGQLRILVDIANTQSLHRAATRQDIEIDQVKRLAERLDLEPVVLYADSFTQLIELLRSGQADIIANDMAITEERRQLVDFSTPVSHPRLVLVSKGSEPAVGQDDRLQGKTLRVTAGTVFEEKAREFARKHPDLTLDVVQRNYVDLTVEVAQGQADFTIVDEVVLDQVLQFRDDLKKNHTFPEALVMGWAIRKESPQLMQAINEKIRHIKLSRSTARFTGDLDQIKERGVLRAATRNNAGSYFMWKGRILGYEYELLQDFAKDIGVRLEIIVAPEHDDFIEILNDGKADIAANLLAITPKREQQGMRFSSPTHTARVGIVSGKGRGVKNLQALTGRTVCVREGSSHYDLLQKIQQQVPDVKFEKVPESTDIQQIFDKIVQGECDLTFADDLTVNMERSWRSDIELSLDLKDDHDHAWMMRQTNPQLVSAVNDFLKKKKTKKRQQQLYSKYFDSPKRSRPEITELTAKGKISPYDDLVQEYAGEYDFDWRLVVAQMFQESSFNPKAKSWVGARGLMQVMPDTGKQVGESNLFDPETSVRAGLKYLDWLHRKFVNREDIAPDNEMWFTLAAYNAGLGHVYDAKELATEMGWDRKVWFGNVERAMLLLSQKKYYRKARYGYARGQEPVDYVRKIEARYRTYVALLDAYRRHNQVTLVVPYRPGFKSASG</sequence>
<evidence type="ECO:0000313" key="9">
    <source>
        <dbReference type="Proteomes" id="UP001596425"/>
    </source>
</evidence>
<evidence type="ECO:0000256" key="3">
    <source>
        <dbReference type="ARBA" id="ARBA00022729"/>
    </source>
</evidence>
<evidence type="ECO:0000256" key="2">
    <source>
        <dbReference type="ARBA" id="ARBA00010333"/>
    </source>
</evidence>
<dbReference type="Gene3D" id="3.40.190.10">
    <property type="entry name" value="Periplasmic binding protein-like II"/>
    <property type="match status" value="4"/>
</dbReference>
<dbReference type="SMART" id="SM00062">
    <property type="entry name" value="PBPb"/>
    <property type="match status" value="2"/>
</dbReference>
<keyword evidence="4" id="KW-0472">Membrane</keyword>
<feature type="signal peptide" evidence="6">
    <location>
        <begin position="1"/>
        <end position="22"/>
    </location>
</feature>
<feature type="domain" description="Solute-binding protein family 3/N-terminal" evidence="7">
    <location>
        <begin position="102"/>
        <end position="307"/>
    </location>
</feature>
<proteinExistence type="inferred from homology"/>
<organism evidence="8 9">
    <name type="scientific">Microbulbifer taiwanensis</name>
    <dbReference type="NCBI Taxonomy" id="986746"/>
    <lineage>
        <taxon>Bacteria</taxon>
        <taxon>Pseudomonadati</taxon>
        <taxon>Pseudomonadota</taxon>
        <taxon>Gammaproteobacteria</taxon>
        <taxon>Cellvibrionales</taxon>
        <taxon>Microbulbiferaceae</taxon>
        <taxon>Microbulbifer</taxon>
    </lineage>
</organism>
<evidence type="ECO:0000256" key="6">
    <source>
        <dbReference type="SAM" id="SignalP"/>
    </source>
</evidence>
<feature type="compositionally biased region" description="Basic and acidic residues" evidence="5">
    <location>
        <begin position="28"/>
        <end position="37"/>
    </location>
</feature>
<dbReference type="CDD" id="cd13403">
    <property type="entry name" value="MLTF-like"/>
    <property type="match status" value="1"/>
</dbReference>
<evidence type="ECO:0000256" key="4">
    <source>
        <dbReference type="ARBA" id="ARBA00023237"/>
    </source>
</evidence>
<feature type="chain" id="PRO_5045732264" evidence="6">
    <location>
        <begin position="23"/>
        <end position="752"/>
    </location>
</feature>
<reference evidence="9" key="1">
    <citation type="journal article" date="2019" name="Int. J. Syst. Evol. Microbiol.">
        <title>The Global Catalogue of Microorganisms (GCM) 10K type strain sequencing project: providing services to taxonomists for standard genome sequencing and annotation.</title>
        <authorList>
            <consortium name="The Broad Institute Genomics Platform"/>
            <consortium name="The Broad Institute Genome Sequencing Center for Infectious Disease"/>
            <person name="Wu L."/>
            <person name="Ma J."/>
        </authorList>
    </citation>
    <scope>NUCLEOTIDE SEQUENCE [LARGE SCALE GENOMIC DNA]</scope>
    <source>
        <strain evidence="9">CGMCC 1.13718</strain>
    </source>
</reference>
<dbReference type="Pfam" id="PF01464">
    <property type="entry name" value="SLT"/>
    <property type="match status" value="1"/>
</dbReference>
<evidence type="ECO:0000256" key="5">
    <source>
        <dbReference type="SAM" id="MobiDB-lite"/>
    </source>
</evidence>
<evidence type="ECO:0000256" key="1">
    <source>
        <dbReference type="ARBA" id="ARBA00004339"/>
    </source>
</evidence>
<dbReference type="PROSITE" id="PS51257">
    <property type="entry name" value="PROKAR_LIPOPROTEIN"/>
    <property type="match status" value="1"/>
</dbReference>
<dbReference type="RefSeq" id="WP_193191725.1">
    <property type="nucleotide sequence ID" value="NZ_JACZFR010000021.1"/>
</dbReference>
<dbReference type="SUPFAM" id="SSF53850">
    <property type="entry name" value="Periplasmic binding protein-like II"/>
    <property type="match status" value="2"/>
</dbReference>
<dbReference type="Gene3D" id="1.10.530.10">
    <property type="match status" value="1"/>
</dbReference>
<feature type="compositionally biased region" description="Polar residues" evidence="5">
    <location>
        <begin position="41"/>
        <end position="50"/>
    </location>
</feature>
<dbReference type="PANTHER" id="PTHR35936">
    <property type="entry name" value="MEMBRANE-BOUND LYTIC MUREIN TRANSGLYCOSYLASE F"/>
    <property type="match status" value="1"/>
</dbReference>
<keyword evidence="9" id="KW-1185">Reference proteome</keyword>
<evidence type="ECO:0000259" key="7">
    <source>
        <dbReference type="SMART" id="SM00062"/>
    </source>
</evidence>
<dbReference type="SUPFAM" id="SSF53955">
    <property type="entry name" value="Lysozyme-like"/>
    <property type="match status" value="1"/>
</dbReference>
<dbReference type="InterPro" id="IPR023346">
    <property type="entry name" value="Lysozyme-like_dom_sf"/>
</dbReference>
<dbReference type="InterPro" id="IPR001638">
    <property type="entry name" value="Solute-binding_3/MltF_N"/>
</dbReference>
<dbReference type="CDD" id="cd01009">
    <property type="entry name" value="PBP2_YfhD_N"/>
    <property type="match status" value="1"/>
</dbReference>
<accession>A0ABW1YRH2</accession>
<comment type="subcellular location">
    <subcellularLocation>
        <location evidence="1">Cell outer membrane</location>
        <topology evidence="1">Peripheral membrane protein</topology>
    </subcellularLocation>
</comment>
<keyword evidence="3 6" id="KW-0732">Signal</keyword>
<feature type="region of interest" description="Disordered" evidence="5">
    <location>
        <begin position="28"/>
        <end position="55"/>
    </location>
</feature>
<evidence type="ECO:0000313" key="8">
    <source>
        <dbReference type="EMBL" id="MFC6634665.1"/>
    </source>
</evidence>
<protein>
    <submittedName>
        <fullName evidence="8">Transporter substrate-binding domain-containing protein</fullName>
    </submittedName>
</protein>
<dbReference type="Proteomes" id="UP001596425">
    <property type="component" value="Unassembled WGS sequence"/>
</dbReference>